<organism evidence="8 9">
    <name type="scientific">Candidatus Coproplasma avicola</name>
    <dbReference type="NCBI Taxonomy" id="2840744"/>
    <lineage>
        <taxon>Bacteria</taxon>
        <taxon>Bacillati</taxon>
        <taxon>Bacillota</taxon>
        <taxon>Clostridia</taxon>
        <taxon>Eubacteriales</taxon>
        <taxon>Candidatus Coproplasma</taxon>
    </lineage>
</organism>
<comment type="subcellular location">
    <subcellularLocation>
        <location evidence="1">Membrane</location>
        <topology evidence="1">Multi-pass membrane protein</topology>
    </subcellularLocation>
</comment>
<feature type="transmembrane region" description="Helical" evidence="7">
    <location>
        <begin position="38"/>
        <end position="59"/>
    </location>
</feature>
<evidence type="ECO:0000256" key="3">
    <source>
        <dbReference type="ARBA" id="ARBA00022475"/>
    </source>
</evidence>
<proteinExistence type="predicted"/>
<keyword evidence="6 7" id="KW-0472">Membrane</keyword>
<accession>A0A9D1E630</accession>
<dbReference type="PANTHER" id="PTHR36838">
    <property type="entry name" value="AUXIN EFFLUX CARRIER FAMILY PROTEIN"/>
    <property type="match status" value="1"/>
</dbReference>
<name>A0A9D1E630_9FIRM</name>
<feature type="transmembrane region" description="Helical" evidence="7">
    <location>
        <begin position="140"/>
        <end position="163"/>
    </location>
</feature>
<feature type="transmembrane region" description="Helical" evidence="7">
    <location>
        <begin position="113"/>
        <end position="134"/>
    </location>
</feature>
<dbReference type="InterPro" id="IPR004776">
    <property type="entry name" value="Mem_transp_PIN-like"/>
</dbReference>
<reference evidence="8" key="2">
    <citation type="journal article" date="2021" name="PeerJ">
        <title>Extensive microbial diversity within the chicken gut microbiome revealed by metagenomics and culture.</title>
        <authorList>
            <person name="Gilroy R."/>
            <person name="Ravi A."/>
            <person name="Getino M."/>
            <person name="Pursley I."/>
            <person name="Horton D.L."/>
            <person name="Alikhan N.F."/>
            <person name="Baker D."/>
            <person name="Gharbi K."/>
            <person name="Hall N."/>
            <person name="Watson M."/>
            <person name="Adriaenssens E.M."/>
            <person name="Foster-Nyarko E."/>
            <person name="Jarju S."/>
            <person name="Secka A."/>
            <person name="Antonio M."/>
            <person name="Oren A."/>
            <person name="Chaudhuri R.R."/>
            <person name="La Ragione R."/>
            <person name="Hildebrand F."/>
            <person name="Pallen M.J."/>
        </authorList>
    </citation>
    <scope>NUCLEOTIDE SEQUENCE</scope>
    <source>
        <strain evidence="8">ChiW16-3235</strain>
    </source>
</reference>
<keyword evidence="5 7" id="KW-1133">Transmembrane helix</keyword>
<feature type="transmembrane region" description="Helical" evidence="7">
    <location>
        <begin position="175"/>
        <end position="193"/>
    </location>
</feature>
<feature type="transmembrane region" description="Helical" evidence="7">
    <location>
        <begin position="6"/>
        <end position="26"/>
    </location>
</feature>
<evidence type="ECO:0000256" key="6">
    <source>
        <dbReference type="ARBA" id="ARBA00023136"/>
    </source>
</evidence>
<feature type="transmembrane region" description="Helical" evidence="7">
    <location>
        <begin position="213"/>
        <end position="231"/>
    </location>
</feature>
<feature type="transmembrane region" description="Helical" evidence="7">
    <location>
        <begin position="282"/>
        <end position="303"/>
    </location>
</feature>
<dbReference type="GO" id="GO:0055085">
    <property type="term" value="P:transmembrane transport"/>
    <property type="evidence" value="ECO:0007669"/>
    <property type="project" value="InterPro"/>
</dbReference>
<protein>
    <submittedName>
        <fullName evidence="8">AEC family transporter</fullName>
    </submittedName>
</protein>
<reference evidence="8" key="1">
    <citation type="submission" date="2020-10" db="EMBL/GenBank/DDBJ databases">
        <authorList>
            <person name="Gilroy R."/>
        </authorList>
    </citation>
    <scope>NUCLEOTIDE SEQUENCE</scope>
    <source>
        <strain evidence="8">ChiW16-3235</strain>
    </source>
</reference>
<gene>
    <name evidence="8" type="ORF">IAB94_03605</name>
</gene>
<feature type="transmembrane region" description="Helical" evidence="7">
    <location>
        <begin position="79"/>
        <end position="101"/>
    </location>
</feature>
<evidence type="ECO:0000256" key="7">
    <source>
        <dbReference type="SAM" id="Phobius"/>
    </source>
</evidence>
<dbReference type="Proteomes" id="UP000823913">
    <property type="component" value="Unassembled WGS sequence"/>
</dbReference>
<dbReference type="EMBL" id="DVHK01000078">
    <property type="protein sequence ID" value="HIR67120.1"/>
    <property type="molecule type" value="Genomic_DNA"/>
</dbReference>
<keyword evidence="2" id="KW-0813">Transport</keyword>
<evidence type="ECO:0000313" key="9">
    <source>
        <dbReference type="Proteomes" id="UP000823913"/>
    </source>
</evidence>
<keyword evidence="3" id="KW-1003">Cell membrane</keyword>
<dbReference type="Pfam" id="PF03547">
    <property type="entry name" value="Mem_trans"/>
    <property type="match status" value="2"/>
</dbReference>
<evidence type="ECO:0000256" key="1">
    <source>
        <dbReference type="ARBA" id="ARBA00004141"/>
    </source>
</evidence>
<evidence type="ECO:0000256" key="4">
    <source>
        <dbReference type="ARBA" id="ARBA00022692"/>
    </source>
</evidence>
<sequence length="343" mass="37644">MSQMFIKVILAIAVLLAFIVPGYILRKINMVDGGAKRALSAILLYVCQPALIISSFCVFTDEEWLVIEQLGPVALVKDFVIAALISLIAMIAVFGVCKLVFIKYKNRDRANIYSYVAVFSNCGFLGVPFIEILTDGSILAVMYLMIFNLVFALVVWTLGVWLLTGDRHNISIKKVLLNPSIISMIVALLLFFVPQINFFMFDGVSELQIFPEYLSTMTAPLSMIIVGISMAEIPLKELFTDGGAYIAGALRLIAAPVVTFIIALLFRLMCADFLGSTPQVEYVYLAPVIAMAMSPAATVVAMAEQYQKGGRTATIAFITNTLLSIVTVPLILMAVLQLWELIP</sequence>
<keyword evidence="4 7" id="KW-0812">Transmembrane</keyword>
<evidence type="ECO:0000256" key="2">
    <source>
        <dbReference type="ARBA" id="ARBA00022448"/>
    </source>
</evidence>
<comment type="caution">
    <text evidence="8">The sequence shown here is derived from an EMBL/GenBank/DDBJ whole genome shotgun (WGS) entry which is preliminary data.</text>
</comment>
<dbReference type="GO" id="GO:0016020">
    <property type="term" value="C:membrane"/>
    <property type="evidence" value="ECO:0007669"/>
    <property type="project" value="UniProtKB-SubCell"/>
</dbReference>
<feature type="transmembrane region" description="Helical" evidence="7">
    <location>
        <begin position="315"/>
        <end position="339"/>
    </location>
</feature>
<dbReference type="PANTHER" id="PTHR36838:SF1">
    <property type="entry name" value="SLR1864 PROTEIN"/>
    <property type="match status" value="1"/>
</dbReference>
<evidence type="ECO:0000256" key="5">
    <source>
        <dbReference type="ARBA" id="ARBA00022989"/>
    </source>
</evidence>
<dbReference type="AlphaFoldDB" id="A0A9D1E630"/>
<feature type="transmembrane region" description="Helical" evidence="7">
    <location>
        <begin position="243"/>
        <end position="266"/>
    </location>
</feature>
<evidence type="ECO:0000313" key="8">
    <source>
        <dbReference type="EMBL" id="HIR67120.1"/>
    </source>
</evidence>